<evidence type="ECO:0000313" key="2">
    <source>
        <dbReference type="Proteomes" id="UP000256328"/>
    </source>
</evidence>
<dbReference type="OrthoDB" id="5425374at2759"/>
<sequence>MQGPRAPGILPSHVTHWQDEQRLRQHFQDQLKYAIPGNAMNVIEILRSFVPDKSGSIFELTEQDEPDPKELLWIEKRYRKPENVEAHVRTLYKRRDKKVKPVDYSISDGTKPGGTRYWMDKVMKTEKQTETGPYDHWITPKFSGIARGSRLTPERIENLIIGTSITLQEREVLMELLYAREACIAFNFEEMGLLRPEVAPPQEIRTIPHVAWQTPGHPIPKALKSDAIAMIRERYKKGTIEPAYGPYRNPWFLVAKNKGGYRLINDA</sequence>
<dbReference type="AlphaFoldDB" id="A0A3D8Q543"/>
<dbReference type="InterPro" id="IPR043502">
    <property type="entry name" value="DNA/RNA_pol_sf"/>
</dbReference>
<organism evidence="1 2">
    <name type="scientific">Coleophoma crateriformis</name>
    <dbReference type="NCBI Taxonomy" id="565419"/>
    <lineage>
        <taxon>Eukaryota</taxon>
        <taxon>Fungi</taxon>
        <taxon>Dikarya</taxon>
        <taxon>Ascomycota</taxon>
        <taxon>Pezizomycotina</taxon>
        <taxon>Leotiomycetes</taxon>
        <taxon>Helotiales</taxon>
        <taxon>Dermateaceae</taxon>
        <taxon>Coleophoma</taxon>
    </lineage>
</organism>
<dbReference type="SUPFAM" id="SSF56672">
    <property type="entry name" value="DNA/RNA polymerases"/>
    <property type="match status" value="1"/>
</dbReference>
<accession>A0A3D8Q543</accession>
<evidence type="ECO:0000313" key="1">
    <source>
        <dbReference type="EMBL" id="RDW56807.1"/>
    </source>
</evidence>
<keyword evidence="2" id="KW-1185">Reference proteome</keyword>
<dbReference type="Proteomes" id="UP000256328">
    <property type="component" value="Unassembled WGS sequence"/>
</dbReference>
<dbReference type="Gene3D" id="3.10.10.10">
    <property type="entry name" value="HIV Type 1 Reverse Transcriptase, subunit A, domain 1"/>
    <property type="match status" value="1"/>
</dbReference>
<proteinExistence type="predicted"/>
<dbReference type="EMBL" id="PDLN01000024">
    <property type="protein sequence ID" value="RDW56807.1"/>
    <property type="molecule type" value="Genomic_DNA"/>
</dbReference>
<gene>
    <name evidence="1" type="ORF">BP5796_12874</name>
</gene>
<reference evidence="1 2" key="1">
    <citation type="journal article" date="2018" name="IMA Fungus">
        <title>IMA Genome-F 9: Draft genome sequence of Annulohypoxylon stygium, Aspergillus mulundensis, Berkeleyomyces basicola (syn. Thielaviopsis basicola), Ceratocystis smalleyi, two Cercospora beticola strains, Coleophoma cylindrospora, Fusarium fracticaudum, Phialophora cf. hyalina, and Morchella septimelata.</title>
        <authorList>
            <person name="Wingfield B.D."/>
            <person name="Bills G.F."/>
            <person name="Dong Y."/>
            <person name="Huang W."/>
            <person name="Nel W.J."/>
            <person name="Swalarsk-Parry B.S."/>
            <person name="Vaghefi N."/>
            <person name="Wilken P.M."/>
            <person name="An Z."/>
            <person name="de Beer Z.W."/>
            <person name="De Vos L."/>
            <person name="Chen L."/>
            <person name="Duong T.A."/>
            <person name="Gao Y."/>
            <person name="Hammerbacher A."/>
            <person name="Kikkert J.R."/>
            <person name="Li Y."/>
            <person name="Li H."/>
            <person name="Li K."/>
            <person name="Li Q."/>
            <person name="Liu X."/>
            <person name="Ma X."/>
            <person name="Naidoo K."/>
            <person name="Pethybridge S.J."/>
            <person name="Sun J."/>
            <person name="Steenkamp E.T."/>
            <person name="van der Nest M.A."/>
            <person name="van Wyk S."/>
            <person name="Wingfield M.J."/>
            <person name="Xiong C."/>
            <person name="Yue Q."/>
            <person name="Zhang X."/>
        </authorList>
    </citation>
    <scope>NUCLEOTIDE SEQUENCE [LARGE SCALE GENOMIC DNA]</scope>
    <source>
        <strain evidence="1 2">BP5796</strain>
    </source>
</reference>
<comment type="caution">
    <text evidence="1">The sequence shown here is derived from an EMBL/GenBank/DDBJ whole genome shotgun (WGS) entry which is preliminary data.</text>
</comment>
<protein>
    <submittedName>
        <fullName evidence="1">Uncharacterized protein</fullName>
    </submittedName>
</protein>
<name>A0A3D8Q543_9HELO</name>